<keyword evidence="5" id="KW-0966">Cell projection</keyword>
<evidence type="ECO:0000256" key="3">
    <source>
        <dbReference type="ARBA" id="ARBA00022490"/>
    </source>
</evidence>
<dbReference type="Pfam" id="PF22544">
    <property type="entry name" value="HYDIN_VesB_CFA65-like_Ig"/>
    <property type="match status" value="3"/>
</dbReference>
<reference evidence="11" key="1">
    <citation type="journal article" date="2013" name="Science">
        <title>Comparative analysis of bat genomes provides insight into the evolution of flight and immunity.</title>
        <authorList>
            <person name="Zhang G."/>
            <person name="Cowled C."/>
            <person name="Shi Z."/>
            <person name="Huang Z."/>
            <person name="Bishop-Lilly K.A."/>
            <person name="Fang X."/>
            <person name="Wynne J.W."/>
            <person name="Xiong Z."/>
            <person name="Baker M.L."/>
            <person name="Zhao W."/>
            <person name="Tachedjian M."/>
            <person name="Zhu Y."/>
            <person name="Zhou P."/>
            <person name="Jiang X."/>
            <person name="Ng J."/>
            <person name="Yang L."/>
            <person name="Wu L."/>
            <person name="Xiao J."/>
            <person name="Feng Y."/>
            <person name="Chen Y."/>
            <person name="Sun X."/>
            <person name="Zhang Y."/>
            <person name="Marsh G.A."/>
            <person name="Crameri G."/>
            <person name="Broder C.C."/>
            <person name="Frey K.G."/>
            <person name="Wang L.F."/>
            <person name="Wang J."/>
        </authorList>
    </citation>
    <scope>NUCLEOTIDE SEQUENCE [LARGE SCALE GENOMIC DNA]</scope>
</reference>
<dbReference type="GO" id="GO:1904158">
    <property type="term" value="P:axonemal central apparatus assembly"/>
    <property type="evidence" value="ECO:0007669"/>
    <property type="project" value="TreeGrafter"/>
</dbReference>
<feature type="region of interest" description="Disordered" evidence="7">
    <location>
        <begin position="2051"/>
        <end position="2090"/>
    </location>
</feature>
<proteinExistence type="predicted"/>
<dbReference type="EMBL" id="KB101785">
    <property type="protein sequence ID" value="ELK36191.1"/>
    <property type="molecule type" value="Genomic_DNA"/>
</dbReference>
<feature type="domain" description="HYDIN/VesB/CFA65-like Ig-like" evidence="9">
    <location>
        <begin position="458"/>
        <end position="558"/>
    </location>
</feature>
<dbReference type="SUPFAM" id="SSF52540">
    <property type="entry name" value="P-loop containing nucleoside triphosphate hydrolases"/>
    <property type="match status" value="1"/>
</dbReference>
<dbReference type="InterPro" id="IPR033768">
    <property type="entry name" value="Hydin_ADK"/>
</dbReference>
<dbReference type="InterPro" id="IPR013783">
    <property type="entry name" value="Ig-like_fold"/>
</dbReference>
<evidence type="ECO:0000259" key="8">
    <source>
        <dbReference type="Pfam" id="PF17213"/>
    </source>
</evidence>
<keyword evidence="4" id="KW-0969">Cilium</keyword>
<protein>
    <submittedName>
        <fullName evidence="10">Hydrocephalus-inducing protein like protein</fullName>
    </submittedName>
</protein>
<evidence type="ECO:0000256" key="5">
    <source>
        <dbReference type="ARBA" id="ARBA00023273"/>
    </source>
</evidence>
<comment type="subcellular location">
    <subcellularLocation>
        <location evidence="1">Cell projection</location>
        <location evidence="1">Cilium</location>
    </subcellularLocation>
    <subcellularLocation>
        <location evidence="2">Cytoplasm</location>
    </subcellularLocation>
</comment>
<keyword evidence="6" id="KW-0175">Coiled coil</keyword>
<evidence type="ECO:0000256" key="7">
    <source>
        <dbReference type="SAM" id="MobiDB-lite"/>
    </source>
</evidence>
<evidence type="ECO:0000313" key="11">
    <source>
        <dbReference type="Proteomes" id="UP000010556"/>
    </source>
</evidence>
<organism evidence="10 11">
    <name type="scientific">Myotis davidii</name>
    <name type="common">David's myotis</name>
    <dbReference type="NCBI Taxonomy" id="225400"/>
    <lineage>
        <taxon>Eukaryota</taxon>
        <taxon>Metazoa</taxon>
        <taxon>Chordata</taxon>
        <taxon>Craniata</taxon>
        <taxon>Vertebrata</taxon>
        <taxon>Euteleostomi</taxon>
        <taxon>Mammalia</taxon>
        <taxon>Eutheria</taxon>
        <taxon>Laurasiatheria</taxon>
        <taxon>Chiroptera</taxon>
        <taxon>Yangochiroptera</taxon>
        <taxon>Vespertilionidae</taxon>
        <taxon>Myotis</taxon>
    </lineage>
</organism>
<dbReference type="GO" id="GO:0005930">
    <property type="term" value="C:axoneme"/>
    <property type="evidence" value="ECO:0007669"/>
    <property type="project" value="TreeGrafter"/>
</dbReference>
<name>L5MCS5_MYODS</name>
<dbReference type="InterPro" id="IPR027417">
    <property type="entry name" value="P-loop_NTPase"/>
</dbReference>
<keyword evidence="11" id="KW-1185">Reference proteome</keyword>
<dbReference type="InterPro" id="IPR033305">
    <property type="entry name" value="Hydin-like"/>
</dbReference>
<dbReference type="GO" id="GO:0003341">
    <property type="term" value="P:cilium movement"/>
    <property type="evidence" value="ECO:0007669"/>
    <property type="project" value="TreeGrafter"/>
</dbReference>
<evidence type="ECO:0000256" key="1">
    <source>
        <dbReference type="ARBA" id="ARBA00004138"/>
    </source>
</evidence>
<evidence type="ECO:0000256" key="4">
    <source>
        <dbReference type="ARBA" id="ARBA00023069"/>
    </source>
</evidence>
<feature type="domain" description="HYDIN/VesB/CFA65-like Ig-like" evidence="9">
    <location>
        <begin position="179"/>
        <end position="286"/>
    </location>
</feature>
<sequence>MLKGFQSKVLPPLSPKVVKEEDVNQMLTPSEFLKEMSLTTEQRLANTRLMCRPQIIELLDMGEATHQKFSDIDLDQALFQPFPSEIIFQNYTPCEVYEVPLVLRNNDKIPRMVKVIEESSPYFKVISPKDIGHKVAPGVPSIFRILFTPEENKDYAHMLTCVTEREKFIVPIKARGARAILDFPDKLNFSTCPVKYRTQKILLVRNIGNRDAVFHITTYWHSPKISLHCRLLFLIHDSHIQSAPFSVEPSVGTLTVGESMQLEVDFEPQAVGNHSKRLIVYYDTDRSILIGLWACHQDSHKFNLERYLINRERTSSPQFKTVITECSVTRVAWSIGRWMAVTFPCQVVCEDLNKEEKDETDEFLEEFVSDPLLRERISILSRTFANQRRLVQADSILFLNNIFIIEPLEGDVWPNSSAEITVYFNPLEARLYQMTVYCDISGREIRLPLRIKGQGMGPKIHFNFELLDIGKVFVGSVHCYEAILSNKGSIDALFNVISPTSALGACFVFSPKEGIIKPSGVQAVQISFCSSILGHFEEKFLVSVSGSPEPVKLTIRGCVIGPTFHFNVPALHFGDVSFGFPHTLICSLNNTSLVPMTFKLRIPGDGHESISSCEQYTDTKGPSWNKEEIPITKPKEFTITPNCGTIRSQGFAAIRVTLCSNTVQKYELALVVDVEGIGEEVLALLITARCIVPALHMATAEVDFGRCFLKYPYEKTIELVNPDDLPGCYEVLPQIDEDSPAVLLSSPNPYGIIPPQSTVHIPLILETQVTGEHRTTIYISVFGSQDHPVVCQLRSIGEGPVICVSPHQVDFGKIYVLTESSRVINLSNQSLIPGLFRAHMAHKKSLWTVEPSEGTVPPEDDIQLTVTANLNDILMFKDTVLLDIINSNTYRISVQAEGIGSTIVSDKPFAPELNLGAHFSLDTCYYHFKLTNKGRRVQQLFWMNEKFQPKNKKGAPKRRLAKRPRAQAARRPQSPVFQLQPFRMELYPDQTVDVILDGYSATPRMVKEKLVCHAIIGAQRERSLVMTVDVMCEFIAPLIQLSTKKLVYRLEKKPQTVLQPDYQPLVMKNISMLPVNVLLSTSKPFFICDTEQSLLPLIPEPIKLEIGEEKSLLVKFDPTHKCDLNNWVAEETLAIRYLEHPQVDSLSLRGEVHYPNLSFETMDLDFGCILNDTEVIRYVPITNCSPLAVKFCWFFLESDEENQIRTTLVDEDTASEEGEPRRAEAPKLINSDVFDILPLYGELQPYSSDQIAFTFYGHCDIIAQATALCKVEGGPNYEVKLRGETSMVSYSFDTKDINYGLQLFDRITETKVTLKNTGKVGFEFRVLTNDQSSSDSLLPGVPLILPLSGFISSLKEQELKIYYLPGVPEIFQRSFQVQIAHLDPETITLSGEGIFPRIYIDLPRNLKGNEKYEIFLNQARENLENELDKDETLNHAETIEEMSEDEPFKLSAQLQMEVERLIVQNYSMEHQKIIHDPLDEVSHRGRHRLAKIQLPEYILDFGHIILGDSRSHIIKITNTSHIPVSFHAEKRILHDTGFSTELDRVKHLPYCETETFEVRFDQQGTNQSVGNKEAILPIKVVGGPTVHICLQVQVTIPTMTLSCDKVEFATIQCGQCLVETIQLSNHLQVPCEWFVVSHKPFNKLEKHMPKYLRRKLHTEFKPKTRIFEIQPTTGVLDPGEKANVQVRFMPKEEKFYSQTLTFQLVRSTQKLTLLAQGQGLEPRLEFSPSILELGPLLPYAPGDEAEVVVKNPCDFPIEFYSLEFDQQYLIEEKILRSLKGYDSYNTLLLPPRVPGEKLPSEVYEYFREMKQSKEEQMKAKYLEALAQDNEDEDIPLSEQVTVSNVKRGSLSRGISVTSDLEDWEESKNNPDDEEDDDSLEKLVFQTEKLQSTDSHSAEDDGDVENNPVNRAIARYLGIDVSAEGNLAKNRKGIAIIVHGTPVSGKTATAASLAKYYGAACFNIDSIVLEAICDGNSIPGIRARELCIRAAIEQSIREGEESAQETTSSQPGVGQIRQSSENLGKLISETTLINPEVKSAKSVRGSMLFSKTRAEHGSGSQRQHHPHPPETPQISSSPLPSGPTPRRLSVSTSIGGETGLLSCVLPEEMLVQILAERLQLSDCNLGVVFDSLDTLFARNAAIALLCLLKAIGNREHIYVLNMPQDYAGMKAQEKAKKEQEGKAHALLDCPSQALTSLSFTYRICPF</sequence>
<dbReference type="PANTHER" id="PTHR23053">
    <property type="entry name" value="DLEC1 DELETED IN LUNG AND ESOPHAGEAL CANCER 1"/>
    <property type="match status" value="1"/>
</dbReference>
<feature type="region of interest" description="Disordered" evidence="7">
    <location>
        <begin position="1857"/>
        <end position="1878"/>
    </location>
</feature>
<evidence type="ECO:0000259" key="9">
    <source>
        <dbReference type="Pfam" id="PF22544"/>
    </source>
</evidence>
<feature type="region of interest" description="Disordered" evidence="7">
    <location>
        <begin position="950"/>
        <end position="973"/>
    </location>
</feature>
<feature type="domain" description="HYDIN/VesB/CFA65-like Ig-like" evidence="9">
    <location>
        <begin position="800"/>
        <end position="896"/>
    </location>
</feature>
<evidence type="ECO:0000313" key="10">
    <source>
        <dbReference type="EMBL" id="ELK36191.1"/>
    </source>
</evidence>
<dbReference type="Gene3D" id="2.60.40.10">
    <property type="entry name" value="Immunoglobulins"/>
    <property type="match status" value="10"/>
</dbReference>
<dbReference type="InterPro" id="IPR053879">
    <property type="entry name" value="HYDIN_VesB_CFA65-like_Ig"/>
</dbReference>
<dbReference type="Gene3D" id="3.40.50.300">
    <property type="entry name" value="P-loop containing nucleotide triphosphate hydrolases"/>
    <property type="match status" value="1"/>
</dbReference>
<gene>
    <name evidence="10" type="ORF">MDA_GLEAN10016775</name>
</gene>
<feature type="domain" description="Hydin adenylate kinase-like" evidence="8">
    <location>
        <begin position="1934"/>
        <end position="2131"/>
    </location>
</feature>
<accession>L5MCS5</accession>
<dbReference type="Pfam" id="PF17213">
    <property type="entry name" value="Hydin_ADK"/>
    <property type="match status" value="1"/>
</dbReference>
<evidence type="ECO:0000256" key="6">
    <source>
        <dbReference type="SAM" id="Coils"/>
    </source>
</evidence>
<feature type="compositionally biased region" description="Basic residues" evidence="7">
    <location>
        <begin position="950"/>
        <end position="965"/>
    </location>
</feature>
<dbReference type="Proteomes" id="UP000010556">
    <property type="component" value="Unassembled WGS sequence"/>
</dbReference>
<dbReference type="PANTHER" id="PTHR23053:SF0">
    <property type="entry name" value="HYDROCEPHALUS-INDUCING PROTEIN HOMOLOG"/>
    <property type="match status" value="1"/>
</dbReference>
<evidence type="ECO:0000256" key="2">
    <source>
        <dbReference type="ARBA" id="ARBA00004496"/>
    </source>
</evidence>
<keyword evidence="3" id="KW-0963">Cytoplasm</keyword>
<feature type="coiled-coil region" evidence="6">
    <location>
        <begin position="1409"/>
        <end position="1440"/>
    </location>
</feature>